<name>A0A2P6RHC7_ROSCH</name>
<dbReference type="STRING" id="74649.A0A2P6RHC7"/>
<protein>
    <submittedName>
        <fullName evidence="3">Putative RNA-directed DNA polymerase</fullName>
        <ecNumber evidence="3">2.7.7.49</ecNumber>
    </submittedName>
</protein>
<accession>A0A2P6RHC7</accession>
<sequence length="290" mass="33253">MNESSSSTIHFPLSISQIELLNGSNFRKWKSDIELNLGILDYDHVLKEDPPEELTPTASREAKEKFEKWHKHNKMALIMIKKSIPDNVRGGIPDSEYAKEFFNSIAEKFKISDKAEINNLMKSLMRMEFNGKGSVREFIMRGSNVAGKLRGLNMAVEDSFLVYMLLNKLPEEYDNLKSLYKTQKEQWTVNELISLCVEVEDEVKKKGKEISVNLVTKMQHKKRFGNNCNKGSTSKLTVKTDNNKGKSSKPAIVMKCFFCKKSGHFKKDCEGFKAWLTKKGIIKNNNPKQE</sequence>
<dbReference type="OMA" id="WTINELM"/>
<keyword evidence="3" id="KW-0548">Nucleotidyltransferase</keyword>
<keyword evidence="3" id="KW-0695">RNA-directed DNA polymerase</keyword>
<feature type="domain" description="CCHC-type" evidence="2">
    <location>
        <begin position="255"/>
        <end position="269"/>
    </location>
</feature>
<reference evidence="3 4" key="1">
    <citation type="journal article" date="2018" name="Nat. Genet.">
        <title>The Rosa genome provides new insights in the design of modern roses.</title>
        <authorList>
            <person name="Bendahmane M."/>
        </authorList>
    </citation>
    <scope>NUCLEOTIDE SEQUENCE [LARGE SCALE GENOMIC DNA]</scope>
    <source>
        <strain evidence="4">cv. Old Blush</strain>
    </source>
</reference>
<dbReference type="PANTHER" id="PTHR35317:SF42">
    <property type="entry name" value="RETROTRANSPOSON GAG DOMAIN-CONTAINING PROTEIN"/>
    <property type="match status" value="1"/>
</dbReference>
<evidence type="ECO:0000259" key="2">
    <source>
        <dbReference type="PROSITE" id="PS50158"/>
    </source>
</evidence>
<dbReference type="AlphaFoldDB" id="A0A2P6RHC7"/>
<dbReference type="SUPFAM" id="SSF57756">
    <property type="entry name" value="Retrovirus zinc finger-like domains"/>
    <property type="match status" value="1"/>
</dbReference>
<keyword evidence="1" id="KW-0479">Metal-binding</keyword>
<keyword evidence="4" id="KW-1185">Reference proteome</keyword>
<dbReference type="Pfam" id="PF14223">
    <property type="entry name" value="Retrotran_gag_2"/>
    <property type="match status" value="1"/>
</dbReference>
<dbReference type="Gramene" id="PRQ45834">
    <property type="protein sequence ID" value="PRQ45834"/>
    <property type="gene ID" value="RchiOBHm_Chr3g0496001"/>
</dbReference>
<keyword evidence="3" id="KW-0808">Transferase</keyword>
<dbReference type="GO" id="GO:0008270">
    <property type="term" value="F:zinc ion binding"/>
    <property type="evidence" value="ECO:0007669"/>
    <property type="project" value="UniProtKB-KW"/>
</dbReference>
<comment type="caution">
    <text evidence="3">The sequence shown here is derived from an EMBL/GenBank/DDBJ whole genome shotgun (WGS) entry which is preliminary data.</text>
</comment>
<organism evidence="3 4">
    <name type="scientific">Rosa chinensis</name>
    <name type="common">China rose</name>
    <dbReference type="NCBI Taxonomy" id="74649"/>
    <lineage>
        <taxon>Eukaryota</taxon>
        <taxon>Viridiplantae</taxon>
        <taxon>Streptophyta</taxon>
        <taxon>Embryophyta</taxon>
        <taxon>Tracheophyta</taxon>
        <taxon>Spermatophyta</taxon>
        <taxon>Magnoliopsida</taxon>
        <taxon>eudicotyledons</taxon>
        <taxon>Gunneridae</taxon>
        <taxon>Pentapetalae</taxon>
        <taxon>rosids</taxon>
        <taxon>fabids</taxon>
        <taxon>Rosales</taxon>
        <taxon>Rosaceae</taxon>
        <taxon>Rosoideae</taxon>
        <taxon>Rosoideae incertae sedis</taxon>
        <taxon>Rosa</taxon>
    </lineage>
</organism>
<proteinExistence type="predicted"/>
<dbReference type="EC" id="2.7.7.49" evidence="3"/>
<dbReference type="PROSITE" id="PS50158">
    <property type="entry name" value="ZF_CCHC"/>
    <property type="match status" value="1"/>
</dbReference>
<evidence type="ECO:0000313" key="3">
    <source>
        <dbReference type="EMBL" id="PRQ45834.1"/>
    </source>
</evidence>
<keyword evidence="1" id="KW-0862">Zinc</keyword>
<dbReference type="GO" id="GO:0003964">
    <property type="term" value="F:RNA-directed DNA polymerase activity"/>
    <property type="evidence" value="ECO:0007669"/>
    <property type="project" value="UniProtKB-KW"/>
</dbReference>
<evidence type="ECO:0000256" key="1">
    <source>
        <dbReference type="PROSITE-ProRule" id="PRU00047"/>
    </source>
</evidence>
<dbReference type="InterPro" id="IPR001878">
    <property type="entry name" value="Znf_CCHC"/>
</dbReference>
<dbReference type="PANTHER" id="PTHR35317">
    <property type="entry name" value="OS04G0629600 PROTEIN"/>
    <property type="match status" value="1"/>
</dbReference>
<dbReference type="Proteomes" id="UP000238479">
    <property type="component" value="Chromosome 3"/>
</dbReference>
<gene>
    <name evidence="3" type="ORF">RchiOBHm_Chr3g0496001</name>
</gene>
<evidence type="ECO:0000313" key="4">
    <source>
        <dbReference type="Proteomes" id="UP000238479"/>
    </source>
</evidence>
<keyword evidence="1" id="KW-0863">Zinc-finger</keyword>
<dbReference type="Gene3D" id="4.10.60.10">
    <property type="entry name" value="Zinc finger, CCHC-type"/>
    <property type="match status" value="1"/>
</dbReference>
<dbReference type="InterPro" id="IPR036875">
    <property type="entry name" value="Znf_CCHC_sf"/>
</dbReference>
<dbReference type="EMBL" id="PDCK01000041">
    <property type="protein sequence ID" value="PRQ45834.1"/>
    <property type="molecule type" value="Genomic_DNA"/>
</dbReference>
<dbReference type="GO" id="GO:0003676">
    <property type="term" value="F:nucleic acid binding"/>
    <property type="evidence" value="ECO:0007669"/>
    <property type="project" value="InterPro"/>
</dbReference>